<evidence type="ECO:0000313" key="4">
    <source>
        <dbReference type="Proteomes" id="UP000799766"/>
    </source>
</evidence>
<feature type="compositionally biased region" description="Polar residues" evidence="1">
    <location>
        <begin position="195"/>
        <end position="207"/>
    </location>
</feature>
<feature type="compositionally biased region" description="Polar residues" evidence="1">
    <location>
        <begin position="411"/>
        <end position="420"/>
    </location>
</feature>
<name>A0A6A6NS20_9PEZI</name>
<evidence type="ECO:0000256" key="1">
    <source>
        <dbReference type="SAM" id="MobiDB-lite"/>
    </source>
</evidence>
<feature type="region of interest" description="Disordered" evidence="1">
    <location>
        <begin position="1"/>
        <end position="251"/>
    </location>
</feature>
<feature type="compositionally biased region" description="Low complexity" evidence="1">
    <location>
        <begin position="211"/>
        <end position="237"/>
    </location>
</feature>
<evidence type="ECO:0000313" key="3">
    <source>
        <dbReference type="EMBL" id="KAF2454297.1"/>
    </source>
</evidence>
<evidence type="ECO:0000259" key="2">
    <source>
        <dbReference type="PROSITE" id="PS00036"/>
    </source>
</evidence>
<reference evidence="3" key="1">
    <citation type="journal article" date="2020" name="Stud. Mycol.">
        <title>101 Dothideomycetes genomes: a test case for predicting lifestyles and emergence of pathogens.</title>
        <authorList>
            <person name="Haridas S."/>
            <person name="Albert R."/>
            <person name="Binder M."/>
            <person name="Bloem J."/>
            <person name="Labutti K."/>
            <person name="Salamov A."/>
            <person name="Andreopoulos B."/>
            <person name="Baker S."/>
            <person name="Barry K."/>
            <person name="Bills G."/>
            <person name="Bluhm B."/>
            <person name="Cannon C."/>
            <person name="Castanera R."/>
            <person name="Culley D."/>
            <person name="Daum C."/>
            <person name="Ezra D."/>
            <person name="Gonzalez J."/>
            <person name="Henrissat B."/>
            <person name="Kuo A."/>
            <person name="Liang C."/>
            <person name="Lipzen A."/>
            <person name="Lutzoni F."/>
            <person name="Magnuson J."/>
            <person name="Mondo S."/>
            <person name="Nolan M."/>
            <person name="Ohm R."/>
            <person name="Pangilinan J."/>
            <person name="Park H.-J."/>
            <person name="Ramirez L."/>
            <person name="Alfaro M."/>
            <person name="Sun H."/>
            <person name="Tritt A."/>
            <person name="Yoshinaga Y."/>
            <person name="Zwiers L.-H."/>
            <person name="Turgeon B."/>
            <person name="Goodwin S."/>
            <person name="Spatafora J."/>
            <person name="Crous P."/>
            <person name="Grigoriev I."/>
        </authorList>
    </citation>
    <scope>NUCLEOTIDE SEQUENCE</scope>
    <source>
        <strain evidence="3">ATCC 16933</strain>
    </source>
</reference>
<feature type="region of interest" description="Disordered" evidence="1">
    <location>
        <begin position="338"/>
        <end position="498"/>
    </location>
</feature>
<keyword evidence="4" id="KW-1185">Reference proteome</keyword>
<feature type="region of interest" description="Disordered" evidence="1">
    <location>
        <begin position="279"/>
        <end position="305"/>
    </location>
</feature>
<dbReference type="OrthoDB" id="2247093at2759"/>
<feature type="compositionally biased region" description="Basic and acidic residues" evidence="1">
    <location>
        <begin position="385"/>
        <end position="396"/>
    </location>
</feature>
<organism evidence="3 4">
    <name type="scientific">Lineolata rhizophorae</name>
    <dbReference type="NCBI Taxonomy" id="578093"/>
    <lineage>
        <taxon>Eukaryota</taxon>
        <taxon>Fungi</taxon>
        <taxon>Dikarya</taxon>
        <taxon>Ascomycota</taxon>
        <taxon>Pezizomycotina</taxon>
        <taxon>Dothideomycetes</taxon>
        <taxon>Dothideomycetes incertae sedis</taxon>
        <taxon>Lineolatales</taxon>
        <taxon>Lineolataceae</taxon>
        <taxon>Lineolata</taxon>
    </lineage>
</organism>
<accession>A0A6A6NS20</accession>
<protein>
    <recommendedName>
        <fullName evidence="2">BZIP domain-containing protein</fullName>
    </recommendedName>
</protein>
<feature type="compositionally biased region" description="Low complexity" evidence="1">
    <location>
        <begin position="39"/>
        <end position="53"/>
    </location>
</feature>
<feature type="compositionally biased region" description="Low complexity" evidence="1">
    <location>
        <begin position="363"/>
        <end position="384"/>
    </location>
</feature>
<proteinExistence type="predicted"/>
<feature type="domain" description="BZIP" evidence="2">
    <location>
        <begin position="284"/>
        <end position="298"/>
    </location>
</feature>
<dbReference type="AlphaFoldDB" id="A0A6A6NS20"/>
<dbReference type="EMBL" id="MU001692">
    <property type="protein sequence ID" value="KAF2454297.1"/>
    <property type="molecule type" value="Genomic_DNA"/>
</dbReference>
<dbReference type="PROSITE" id="PS00036">
    <property type="entry name" value="BZIP_BASIC"/>
    <property type="match status" value="1"/>
</dbReference>
<feature type="compositionally biased region" description="Polar residues" evidence="1">
    <location>
        <begin position="123"/>
        <end position="133"/>
    </location>
</feature>
<dbReference type="InterPro" id="IPR004827">
    <property type="entry name" value="bZIP"/>
</dbReference>
<gene>
    <name evidence="3" type="ORF">BDY21DRAFT_109022</name>
</gene>
<dbReference type="CDD" id="cd14705">
    <property type="entry name" value="bZIP_Zip1"/>
    <property type="match status" value="1"/>
</dbReference>
<dbReference type="GO" id="GO:0003700">
    <property type="term" value="F:DNA-binding transcription factor activity"/>
    <property type="evidence" value="ECO:0007669"/>
    <property type="project" value="InterPro"/>
</dbReference>
<feature type="compositionally biased region" description="Low complexity" evidence="1">
    <location>
        <begin position="179"/>
        <end position="194"/>
    </location>
</feature>
<feature type="compositionally biased region" description="Low complexity" evidence="1">
    <location>
        <begin position="437"/>
        <end position="463"/>
    </location>
</feature>
<sequence>MEPAPQSPDRKLTRSLGVASILNPAASDVPDRGSRRRSASQMESQSSSPVESSLAPTGAFPSRTGSSEPSSLGDVSPTMGYGGPAGTPRRILTPRSPTLHRSRSLGGMGINPPTGTIDAHQSPFLTQPRTYSNEPGVGNVPPLPTPPAGQRTGFNFPQPAHTPPLPTSGPSRRTSVGIPPSGSASPSTSYSSLSQAGTQPPTSTFSAASGAPSQQAFASGPASAAGAPSSLSLAPLPSDRERPYGISVTSGSQSNYQLLTVSTKDGPVQVPVEVQQASRLADEKRKRNAGASARFRARRKEKEKEAAVNIARLEQQLNEAKEEVEWNRRERTELARLLLATPGGDRHFPRPQSPRQHRMASQPSSTGTPSTASAASGAYTSYSSERPEQAGSEDRNVRRRTSYSLPGPQPSALTQQTARYQPQHFAPLVPGPPPVQQSPSAAPTSQNQYSQHQHQHQSIQPQQNPRVPDHHPPQSEGYPGRDQYGSGWPAGHDGTHRL</sequence>
<dbReference type="Proteomes" id="UP000799766">
    <property type="component" value="Unassembled WGS sequence"/>
</dbReference>